<name>A0A0G0QBC3_9BACT</name>
<dbReference type="AlphaFoldDB" id="A0A0G0QBC3"/>
<gene>
    <name evidence="2" type="ORF">UT24_C0029G0023</name>
</gene>
<dbReference type="Proteomes" id="UP000033881">
    <property type="component" value="Unassembled WGS sequence"/>
</dbReference>
<feature type="transmembrane region" description="Helical" evidence="1">
    <location>
        <begin position="21"/>
        <end position="40"/>
    </location>
</feature>
<evidence type="ECO:0000313" key="3">
    <source>
        <dbReference type="Proteomes" id="UP000033881"/>
    </source>
</evidence>
<accession>A0A0G0QBC3</accession>
<organism evidence="2 3">
    <name type="scientific">Candidatus Woesebacteria bacterium GW2011_GWB1_39_12</name>
    <dbReference type="NCBI Taxonomy" id="1618574"/>
    <lineage>
        <taxon>Bacteria</taxon>
        <taxon>Candidatus Woeseibacteriota</taxon>
    </lineage>
</organism>
<keyword evidence="1" id="KW-1133">Transmembrane helix</keyword>
<protein>
    <submittedName>
        <fullName evidence="2">Uncharacterized protein</fullName>
    </submittedName>
</protein>
<proteinExistence type="predicted"/>
<sequence>MITNKTKKELKKTKKIYRHSAFLLYFMMAIFWGYIIYFLLPIKVFEIQKEPAPILTKRVKMGDILQYNLQRVKFFDVPTEITYQFFDGVAYFIPYVFLTHQSVGVRNSNIGIQVPAISPGKYRVRVTIRSILPLFKSITDTFITEEFEIYKELE</sequence>
<dbReference type="STRING" id="1618574.UT24_C0029G0023"/>
<evidence type="ECO:0000313" key="2">
    <source>
        <dbReference type="EMBL" id="KKQ99011.1"/>
    </source>
</evidence>
<comment type="caution">
    <text evidence="2">The sequence shown here is derived from an EMBL/GenBank/DDBJ whole genome shotgun (WGS) entry which is preliminary data.</text>
</comment>
<reference evidence="2 3" key="1">
    <citation type="journal article" date="2015" name="Nature">
        <title>rRNA introns, odd ribosomes, and small enigmatic genomes across a large radiation of phyla.</title>
        <authorList>
            <person name="Brown C.T."/>
            <person name="Hug L.A."/>
            <person name="Thomas B.C."/>
            <person name="Sharon I."/>
            <person name="Castelle C.J."/>
            <person name="Singh A."/>
            <person name="Wilkins M.J."/>
            <person name="Williams K.H."/>
            <person name="Banfield J.F."/>
        </authorList>
    </citation>
    <scope>NUCLEOTIDE SEQUENCE [LARGE SCALE GENOMIC DNA]</scope>
</reference>
<keyword evidence="1" id="KW-0812">Transmembrane</keyword>
<keyword evidence="1" id="KW-0472">Membrane</keyword>
<dbReference type="EMBL" id="LBWB01000029">
    <property type="protein sequence ID" value="KKQ99011.1"/>
    <property type="molecule type" value="Genomic_DNA"/>
</dbReference>
<evidence type="ECO:0000256" key="1">
    <source>
        <dbReference type="SAM" id="Phobius"/>
    </source>
</evidence>